<comment type="caution">
    <text evidence="2">The sequence shown here is derived from an EMBL/GenBank/DDBJ whole genome shotgun (WGS) entry which is preliminary data.</text>
</comment>
<sequence length="291" mass="33939">MHAPFTFTKIVIIQSLEPDERQTGAILRDYLAGLNSQRDQPVPIEFVLCESVVHFREIILRLVDECKSGEIPLLHVECHGDENDGLQFENGSELAWRDAAELLRQLNIACEYNLFASFAACFGAYFLGAIAAYSTSPCYAMLAPTGPVYPDEIETGFKQFYADLFQTWDAGISVRRLQRRRLVNGRWFAETAESWFERVVIDYVRVHCTHKALKKRIRKIYREALAAGKRQSIGYLKRMAIRRNKRTYLGDYFMEFFAIAQIPDNRGRFLALFNRMKRRLEDIWLQPEYRR</sequence>
<dbReference type="Proteomes" id="UP000280434">
    <property type="component" value="Unassembled WGS sequence"/>
</dbReference>
<evidence type="ECO:0008006" key="4">
    <source>
        <dbReference type="Google" id="ProtNLM"/>
    </source>
</evidence>
<keyword evidence="1" id="KW-0472">Membrane</keyword>
<accession>A0A494XIW2</accession>
<protein>
    <recommendedName>
        <fullName evidence="4">CHAT domain-containing protein</fullName>
    </recommendedName>
</protein>
<evidence type="ECO:0000313" key="3">
    <source>
        <dbReference type="Proteomes" id="UP000280434"/>
    </source>
</evidence>
<name>A0A494XIW2_9BURK</name>
<feature type="transmembrane region" description="Helical" evidence="1">
    <location>
        <begin position="112"/>
        <end position="133"/>
    </location>
</feature>
<dbReference type="AlphaFoldDB" id="A0A494XIW2"/>
<reference evidence="2 3" key="1">
    <citation type="submission" date="2018-10" db="EMBL/GenBank/DDBJ databases">
        <title>Paraburkholderia sp. 7MK8-2, isolated from soil.</title>
        <authorList>
            <person name="Gao Z.-H."/>
            <person name="Qiu L.-H."/>
        </authorList>
    </citation>
    <scope>NUCLEOTIDE SEQUENCE [LARGE SCALE GENOMIC DNA]</scope>
    <source>
        <strain evidence="2 3">7MK8-2</strain>
    </source>
</reference>
<keyword evidence="1" id="KW-1133">Transmembrane helix</keyword>
<keyword evidence="3" id="KW-1185">Reference proteome</keyword>
<gene>
    <name evidence="2" type="ORF">D7S89_06185</name>
</gene>
<proteinExistence type="predicted"/>
<evidence type="ECO:0000256" key="1">
    <source>
        <dbReference type="SAM" id="Phobius"/>
    </source>
</evidence>
<organism evidence="2 3">
    <name type="scientific">Trinickia fusca</name>
    <dbReference type="NCBI Taxonomy" id="2419777"/>
    <lineage>
        <taxon>Bacteria</taxon>
        <taxon>Pseudomonadati</taxon>
        <taxon>Pseudomonadota</taxon>
        <taxon>Betaproteobacteria</taxon>
        <taxon>Burkholderiales</taxon>
        <taxon>Burkholderiaceae</taxon>
        <taxon>Trinickia</taxon>
    </lineage>
</organism>
<keyword evidence="1" id="KW-0812">Transmembrane</keyword>
<evidence type="ECO:0000313" key="2">
    <source>
        <dbReference type="EMBL" id="RKP50675.1"/>
    </source>
</evidence>
<dbReference type="EMBL" id="RBZV01000002">
    <property type="protein sequence ID" value="RKP50675.1"/>
    <property type="molecule type" value="Genomic_DNA"/>
</dbReference>